<dbReference type="Gramene" id="ABO94108">
    <property type="protein sequence ID" value="ABO94108"/>
    <property type="gene ID" value="OSTLU_28839"/>
</dbReference>
<dbReference type="RefSeq" id="XP_001415816.1">
    <property type="nucleotide sequence ID" value="XM_001415779.1"/>
</dbReference>
<feature type="signal peptide" evidence="10">
    <location>
        <begin position="1"/>
        <end position="19"/>
    </location>
</feature>
<keyword evidence="13" id="KW-1185">Reference proteome</keyword>
<dbReference type="OrthoDB" id="28208at2759"/>
<feature type="compositionally biased region" description="Polar residues" evidence="8">
    <location>
        <begin position="710"/>
        <end position="719"/>
    </location>
</feature>
<keyword evidence="6 9" id="KW-1133">Transmembrane helix</keyword>
<evidence type="ECO:0000256" key="10">
    <source>
        <dbReference type="SAM" id="SignalP"/>
    </source>
</evidence>
<evidence type="ECO:0000256" key="6">
    <source>
        <dbReference type="ARBA" id="ARBA00022989"/>
    </source>
</evidence>
<feature type="transmembrane region" description="Helical" evidence="9">
    <location>
        <begin position="24"/>
        <end position="44"/>
    </location>
</feature>
<dbReference type="STRING" id="436017.A4RQZ7"/>
<evidence type="ECO:0000313" key="12">
    <source>
        <dbReference type="EMBL" id="ABO94108.1"/>
    </source>
</evidence>
<organism evidence="12 13">
    <name type="scientific">Ostreococcus lucimarinus (strain CCE9901)</name>
    <dbReference type="NCBI Taxonomy" id="436017"/>
    <lineage>
        <taxon>Eukaryota</taxon>
        <taxon>Viridiplantae</taxon>
        <taxon>Chlorophyta</taxon>
        <taxon>Mamiellophyceae</taxon>
        <taxon>Mamiellales</taxon>
        <taxon>Bathycoccaceae</taxon>
        <taxon>Ostreococcus</taxon>
    </lineage>
</organism>
<evidence type="ECO:0000256" key="1">
    <source>
        <dbReference type="ARBA" id="ARBA00004141"/>
    </source>
</evidence>
<name>A4RQZ7_OSTLU</name>
<feature type="transmembrane region" description="Helical" evidence="9">
    <location>
        <begin position="110"/>
        <end position="128"/>
    </location>
</feature>
<evidence type="ECO:0000256" key="2">
    <source>
        <dbReference type="ARBA" id="ARBA00008066"/>
    </source>
</evidence>
<dbReference type="OMA" id="CLMLKIV"/>
<protein>
    <submittedName>
        <fullName evidence="12">AAAP family transporter: amino acid</fullName>
    </submittedName>
</protein>
<sequence>MLGSGALAVPSCFAACGLALTTATSAGACLACALSLEQMLYCANAHGAWSYEDLTSATLGRRGRIVAKYSIAALLVGVVVAYVNIVGDNFFTAASSGVLPAGVEVNRERVMAGVTFGVFLPLATFVKSQKRLEKVVGFGLATTGLFGLCLVTLAARRLALGDGKSSASKTWDASGLGLVLPIMVFNFAAHVMVFPALKSSGTAVMSTSRVVGIANETMVHLLIFYIVTGACGYVAFGSSVNGNVLRNFGAESGWFGIYTQLVRFLYGCAICTGVPLLFISLREISPSLLLSLSRVAGRHTELVFDVLVLYSCLRVSISVPNIQHVFGLIGSTTCSILTFILPGMMFLRTCPSSSSKKSMNDFKLLQQLGSGVRLSAHALILFGVFIGIACTRSTLQSLKEEAEVVVIIQRLVAAQTFVRSRVQVYDRILTAAAKFRRIDAVERVVSQLSEESKLSESVVKDVTSTLALASSQETRSAAMREFDSLNPFRKDVDEEDVREAKEKFAKARESYRNVSDTLREVRETLRDIEEEGEASQADESSDDVHERADEALEKVRATDDALEETSDVLELTEDVNTDLDGLQVASERLEMTDTIIEQTLEEVRGAKKSGAEAVWQAATNVVEETENKDELIKNLKEPINIAPRAWKKGKGKDVDSQEDIVEKIVAASNKVTDEEAERAVETVLQNNTQDGASSRAVQRASEILKEITAESPSDSSKNPTKADENVVFKKFVNATTEGRQVEQQ</sequence>
<feature type="region of interest" description="Disordered" evidence="8">
    <location>
        <begin position="527"/>
        <end position="547"/>
    </location>
</feature>
<feature type="transmembrane region" description="Helical" evidence="9">
    <location>
        <begin position="325"/>
        <end position="347"/>
    </location>
</feature>
<feature type="region of interest" description="Disordered" evidence="8">
    <location>
        <begin position="683"/>
        <end position="726"/>
    </location>
</feature>
<comment type="subcellular location">
    <subcellularLocation>
        <location evidence="1">Membrane</location>
        <topology evidence="1">Multi-pass membrane protein</topology>
    </subcellularLocation>
</comment>
<evidence type="ECO:0000256" key="5">
    <source>
        <dbReference type="ARBA" id="ARBA00022970"/>
    </source>
</evidence>
<evidence type="ECO:0000259" key="11">
    <source>
        <dbReference type="Pfam" id="PF01490"/>
    </source>
</evidence>
<evidence type="ECO:0000256" key="4">
    <source>
        <dbReference type="ARBA" id="ARBA00022692"/>
    </source>
</evidence>
<dbReference type="Proteomes" id="UP000001568">
    <property type="component" value="Chromosome 1"/>
</dbReference>
<evidence type="ECO:0000256" key="9">
    <source>
        <dbReference type="SAM" id="Phobius"/>
    </source>
</evidence>
<gene>
    <name evidence="12" type="ORF">OSTLU_28839</name>
</gene>
<feature type="transmembrane region" description="Helical" evidence="9">
    <location>
        <begin position="135"/>
        <end position="155"/>
    </location>
</feature>
<keyword evidence="3" id="KW-0813">Transport</keyword>
<dbReference type="InterPro" id="IPR013057">
    <property type="entry name" value="AA_transpt_TM"/>
</dbReference>
<feature type="domain" description="Amino acid transporter transmembrane" evidence="11">
    <location>
        <begin position="1"/>
        <end position="358"/>
    </location>
</feature>
<keyword evidence="10" id="KW-0732">Signal</keyword>
<comment type="similarity">
    <text evidence="2">Belongs to the amino acid/polyamine transporter 2 family.</text>
</comment>
<dbReference type="GO" id="GO:0016020">
    <property type="term" value="C:membrane"/>
    <property type="evidence" value="ECO:0007669"/>
    <property type="project" value="UniProtKB-SubCell"/>
</dbReference>
<feature type="transmembrane region" description="Helical" evidence="9">
    <location>
        <begin position="368"/>
        <end position="389"/>
    </location>
</feature>
<evidence type="ECO:0000256" key="7">
    <source>
        <dbReference type="ARBA" id="ARBA00023136"/>
    </source>
</evidence>
<evidence type="ECO:0000313" key="13">
    <source>
        <dbReference type="Proteomes" id="UP000001568"/>
    </source>
</evidence>
<feature type="chain" id="PRO_5002672822" evidence="10">
    <location>
        <begin position="20"/>
        <end position="744"/>
    </location>
</feature>
<evidence type="ECO:0000256" key="3">
    <source>
        <dbReference type="ARBA" id="ARBA00022448"/>
    </source>
</evidence>
<dbReference type="GeneID" id="4999465"/>
<proteinExistence type="inferred from homology"/>
<feature type="compositionally biased region" description="Polar residues" evidence="8">
    <location>
        <begin position="683"/>
        <end position="696"/>
    </location>
</feature>
<dbReference type="KEGG" id="olu:OSTLU_28839"/>
<keyword evidence="4 9" id="KW-0812">Transmembrane</keyword>
<feature type="transmembrane region" description="Helical" evidence="9">
    <location>
        <begin position="257"/>
        <end position="281"/>
    </location>
</feature>
<dbReference type="EMBL" id="CP000581">
    <property type="protein sequence ID" value="ABO94108.1"/>
    <property type="molecule type" value="Genomic_DNA"/>
</dbReference>
<feature type="transmembrane region" description="Helical" evidence="9">
    <location>
        <begin position="218"/>
        <end position="237"/>
    </location>
</feature>
<dbReference type="Pfam" id="PF01490">
    <property type="entry name" value="Aa_trans"/>
    <property type="match status" value="1"/>
</dbReference>
<dbReference type="PANTHER" id="PTHR22950">
    <property type="entry name" value="AMINO ACID TRANSPORTER"/>
    <property type="match status" value="1"/>
</dbReference>
<feature type="transmembrane region" description="Helical" evidence="9">
    <location>
        <begin position="175"/>
        <end position="197"/>
    </location>
</feature>
<reference evidence="12 13" key="1">
    <citation type="journal article" date="2007" name="Proc. Natl. Acad. Sci. U.S.A.">
        <title>The tiny eukaryote Ostreococcus provides genomic insights into the paradox of plankton speciation.</title>
        <authorList>
            <person name="Palenik B."/>
            <person name="Grimwood J."/>
            <person name="Aerts A."/>
            <person name="Rouze P."/>
            <person name="Salamov A."/>
            <person name="Putnam N."/>
            <person name="Dupont C."/>
            <person name="Jorgensen R."/>
            <person name="Derelle E."/>
            <person name="Rombauts S."/>
            <person name="Zhou K."/>
            <person name="Otillar R."/>
            <person name="Merchant S.S."/>
            <person name="Podell S."/>
            <person name="Gaasterland T."/>
            <person name="Napoli C."/>
            <person name="Gendler K."/>
            <person name="Manuell A."/>
            <person name="Tai V."/>
            <person name="Vallon O."/>
            <person name="Piganeau G."/>
            <person name="Jancek S."/>
            <person name="Heijde M."/>
            <person name="Jabbari K."/>
            <person name="Bowler C."/>
            <person name="Lohr M."/>
            <person name="Robbens S."/>
            <person name="Werner G."/>
            <person name="Dubchak I."/>
            <person name="Pazour G.J."/>
            <person name="Ren Q."/>
            <person name="Paulsen I."/>
            <person name="Delwiche C."/>
            <person name="Schmutz J."/>
            <person name="Rokhsar D."/>
            <person name="Van de Peer Y."/>
            <person name="Moreau H."/>
            <person name="Grigoriev I.V."/>
        </authorList>
    </citation>
    <scope>NUCLEOTIDE SEQUENCE [LARGE SCALE GENOMIC DNA]</scope>
    <source>
        <strain evidence="12 13">CCE9901</strain>
    </source>
</reference>
<dbReference type="GO" id="GO:0015179">
    <property type="term" value="F:L-amino acid transmembrane transporter activity"/>
    <property type="evidence" value="ECO:0007669"/>
    <property type="project" value="TreeGrafter"/>
</dbReference>
<dbReference type="HOGENOM" id="CLU_373591_0_0_1"/>
<keyword evidence="5" id="KW-0029">Amino-acid transport</keyword>
<feature type="transmembrane region" description="Helical" evidence="9">
    <location>
        <begin position="65"/>
        <end position="85"/>
    </location>
</feature>
<dbReference type="AlphaFoldDB" id="A4RQZ7"/>
<dbReference type="eggNOG" id="KOG1305">
    <property type="taxonomic scope" value="Eukaryota"/>
</dbReference>
<keyword evidence="7 9" id="KW-0472">Membrane</keyword>
<evidence type="ECO:0000256" key="8">
    <source>
        <dbReference type="SAM" id="MobiDB-lite"/>
    </source>
</evidence>
<dbReference type="PANTHER" id="PTHR22950:SF458">
    <property type="entry name" value="SODIUM-COUPLED NEUTRAL AMINO ACID TRANSPORTER 11-RELATED"/>
    <property type="match status" value="1"/>
</dbReference>
<accession>A4RQZ7</accession>